<dbReference type="Proteomes" id="UP001164743">
    <property type="component" value="Chromosome 13A"/>
</dbReference>
<reference evidence="4" key="1">
    <citation type="submission" date="2022-10" db="EMBL/GenBank/DDBJ databases">
        <title>Puccinia triticina Genome sequencing and assembly.</title>
        <authorList>
            <person name="Li C."/>
        </authorList>
    </citation>
    <scope>NUCLEOTIDE SEQUENCE</scope>
    <source>
        <strain evidence="4">Pt15</strain>
    </source>
</reference>
<dbReference type="InterPro" id="IPR012677">
    <property type="entry name" value="Nucleotide-bd_a/b_plait_sf"/>
</dbReference>
<dbReference type="Pfam" id="PF00076">
    <property type="entry name" value="RRM_1"/>
    <property type="match status" value="1"/>
</dbReference>
<gene>
    <name evidence="4" type="ORF">PtA15_13A76</name>
</gene>
<dbReference type="PANTHER" id="PTHR48034">
    <property type="entry name" value="TRANSFORMER-2 SEX-DETERMINING PROTEIN-RELATED"/>
    <property type="match status" value="1"/>
</dbReference>
<keyword evidence="1" id="KW-0694">RNA-binding</keyword>
<dbReference type="GeneID" id="77803649"/>
<evidence type="ECO:0000256" key="1">
    <source>
        <dbReference type="PROSITE-ProRule" id="PRU00176"/>
    </source>
</evidence>
<sequence>MRWQAVVVGPSTPTSTFIDHHILRRLSKLSAMLPEDPTAPGKHLPSSSDSRLYVGNLSPAVDEFALVALFSKFGKISKLDFLFHKSGVLRGKPRGYAFIEMNRRDEALKAMVELNNKPVRGKRILVTQANESQYQEHQAANQSKPKHPHQNNSNHQGRPGQRGRPVGPDPMRPTTLSILKSQQQPKGVNNKIAALEAKLASMQRPGISSATNPSSSNSSLPSTSSLLSSKPSFLPEHPNTLRAGAHKTTSSMRSCNPITTTSLRSSKNSTAPYSNLKNPPNWDAIGLTLKEQLKRTRELQSIPTKAAKPAPTADHQSDLPPSSTSPRPKKRRSYENSSKALGQSDSNLANTDGSNEVSAQFTEKACDTENGFKRQKLDAFSALSEPSEASTLPEPVT</sequence>
<feature type="compositionally biased region" description="Low complexity" evidence="2">
    <location>
        <begin position="157"/>
        <end position="166"/>
    </location>
</feature>
<feature type="compositionally biased region" description="Polar residues" evidence="2">
    <location>
        <begin position="247"/>
        <end position="278"/>
    </location>
</feature>
<evidence type="ECO:0000256" key="2">
    <source>
        <dbReference type="SAM" id="MobiDB-lite"/>
    </source>
</evidence>
<proteinExistence type="predicted"/>
<dbReference type="EMBL" id="CP110433">
    <property type="protein sequence ID" value="WAQ90677.1"/>
    <property type="molecule type" value="Genomic_DNA"/>
</dbReference>
<feature type="domain" description="RRM" evidence="3">
    <location>
        <begin position="50"/>
        <end position="131"/>
    </location>
</feature>
<dbReference type="InterPro" id="IPR000504">
    <property type="entry name" value="RRM_dom"/>
</dbReference>
<dbReference type="InterPro" id="IPR035979">
    <property type="entry name" value="RBD_domain_sf"/>
</dbReference>
<dbReference type="RefSeq" id="XP_053026232.1">
    <property type="nucleotide sequence ID" value="XM_053162755.1"/>
</dbReference>
<feature type="compositionally biased region" description="Polar residues" evidence="2">
    <location>
        <begin position="335"/>
        <end position="361"/>
    </location>
</feature>
<dbReference type="Gene3D" id="3.30.70.330">
    <property type="match status" value="1"/>
</dbReference>
<evidence type="ECO:0000313" key="4">
    <source>
        <dbReference type="EMBL" id="WAQ90677.1"/>
    </source>
</evidence>
<name>A0ABY7D336_9BASI</name>
<feature type="compositionally biased region" description="Polar residues" evidence="2">
    <location>
        <begin position="174"/>
        <end position="187"/>
    </location>
</feature>
<evidence type="ECO:0000259" key="3">
    <source>
        <dbReference type="PROSITE" id="PS50102"/>
    </source>
</evidence>
<feature type="region of interest" description="Disordered" evidence="2">
    <location>
        <begin position="131"/>
        <end position="188"/>
    </location>
</feature>
<keyword evidence="5" id="KW-1185">Reference proteome</keyword>
<feature type="compositionally biased region" description="Low complexity" evidence="2">
    <location>
        <begin position="208"/>
        <end position="235"/>
    </location>
</feature>
<feature type="compositionally biased region" description="Polar residues" evidence="2">
    <location>
        <begin position="131"/>
        <end position="143"/>
    </location>
</feature>
<dbReference type="SMART" id="SM00360">
    <property type="entry name" value="RRM"/>
    <property type="match status" value="1"/>
</dbReference>
<dbReference type="PROSITE" id="PS50102">
    <property type="entry name" value="RRM"/>
    <property type="match status" value="1"/>
</dbReference>
<feature type="region of interest" description="Disordered" evidence="2">
    <location>
        <begin position="302"/>
        <end position="362"/>
    </location>
</feature>
<feature type="compositionally biased region" description="Low complexity" evidence="2">
    <location>
        <begin position="303"/>
        <end position="313"/>
    </location>
</feature>
<feature type="region of interest" description="Disordered" evidence="2">
    <location>
        <begin position="204"/>
        <end position="283"/>
    </location>
</feature>
<dbReference type="InterPro" id="IPR050441">
    <property type="entry name" value="RBM"/>
</dbReference>
<accession>A0ABY7D336</accession>
<dbReference type="SUPFAM" id="SSF54928">
    <property type="entry name" value="RNA-binding domain, RBD"/>
    <property type="match status" value="1"/>
</dbReference>
<evidence type="ECO:0000313" key="5">
    <source>
        <dbReference type="Proteomes" id="UP001164743"/>
    </source>
</evidence>
<protein>
    <recommendedName>
        <fullName evidence="3">RRM domain-containing protein</fullName>
    </recommendedName>
</protein>
<organism evidence="4 5">
    <name type="scientific">Puccinia triticina</name>
    <dbReference type="NCBI Taxonomy" id="208348"/>
    <lineage>
        <taxon>Eukaryota</taxon>
        <taxon>Fungi</taxon>
        <taxon>Dikarya</taxon>
        <taxon>Basidiomycota</taxon>
        <taxon>Pucciniomycotina</taxon>
        <taxon>Pucciniomycetes</taxon>
        <taxon>Pucciniales</taxon>
        <taxon>Pucciniaceae</taxon>
        <taxon>Puccinia</taxon>
    </lineage>
</organism>